<evidence type="ECO:0000313" key="8">
    <source>
        <dbReference type="EMBL" id="KUK81057.1"/>
    </source>
</evidence>
<dbReference type="PATRIC" id="fig|110500.4.peg.198"/>
<evidence type="ECO:0000259" key="7">
    <source>
        <dbReference type="Pfam" id="PF01052"/>
    </source>
</evidence>
<protein>
    <submittedName>
        <fullName evidence="8">Flagellar motor switch/type III secretory pathway protein</fullName>
    </submittedName>
</protein>
<dbReference type="GO" id="GO:0009425">
    <property type="term" value="C:bacterial-type flagellum basal body"/>
    <property type="evidence" value="ECO:0007669"/>
    <property type="project" value="InterPro"/>
</dbReference>
<comment type="subcellular location">
    <subcellularLocation>
        <location evidence="1">Cell membrane</location>
        <topology evidence="1">Peripheral membrane protein</topology>
        <orientation evidence="1">Cytoplasmic side</orientation>
    </subcellularLocation>
</comment>
<keyword evidence="6" id="KW-0472">Membrane</keyword>
<dbReference type="PRINTS" id="PR00956">
    <property type="entry name" value="FLGMOTORFLIN"/>
</dbReference>
<dbReference type="SUPFAM" id="SSF101801">
    <property type="entry name" value="Surface presentation of antigens (SPOA)"/>
    <property type="match status" value="1"/>
</dbReference>
<name>A0A124FYF9_9FIRM</name>
<dbReference type="InterPro" id="IPR001543">
    <property type="entry name" value="FliN-like_C"/>
</dbReference>
<keyword evidence="8" id="KW-0282">Flagellum</keyword>
<keyword evidence="8" id="KW-0969">Cilium</keyword>
<dbReference type="GO" id="GO:0003774">
    <property type="term" value="F:cytoskeletal motor activity"/>
    <property type="evidence" value="ECO:0007669"/>
    <property type="project" value="InterPro"/>
</dbReference>
<comment type="caution">
    <text evidence="8">The sequence shown here is derived from an EMBL/GenBank/DDBJ whole genome shotgun (WGS) entry which is preliminary data.</text>
</comment>
<gene>
    <name evidence="8" type="ORF">XD97_0741</name>
</gene>
<keyword evidence="4" id="KW-0145">Chemotaxis</keyword>
<dbReference type="Gene3D" id="2.30.330.10">
    <property type="entry name" value="SpoA-like"/>
    <property type="match status" value="1"/>
</dbReference>
<dbReference type="PANTHER" id="PTHR43484:SF1">
    <property type="entry name" value="FLAGELLAR MOTOR SWITCH PROTEIN FLIN"/>
    <property type="match status" value="1"/>
</dbReference>
<keyword evidence="8" id="KW-0966">Cell projection</keyword>
<evidence type="ECO:0000256" key="2">
    <source>
        <dbReference type="ARBA" id="ARBA00009226"/>
    </source>
</evidence>
<dbReference type="InterPro" id="IPR051469">
    <property type="entry name" value="FliN/MopA/SpaO"/>
</dbReference>
<dbReference type="AlphaFoldDB" id="A0A124FYF9"/>
<dbReference type="Pfam" id="PF01052">
    <property type="entry name" value="FliMN_C"/>
    <property type="match status" value="1"/>
</dbReference>
<organism evidence="8 9">
    <name type="scientific">Pelotomaculum thermopropionicum</name>
    <dbReference type="NCBI Taxonomy" id="110500"/>
    <lineage>
        <taxon>Bacteria</taxon>
        <taxon>Bacillati</taxon>
        <taxon>Bacillota</taxon>
        <taxon>Clostridia</taxon>
        <taxon>Eubacteriales</taxon>
        <taxon>Desulfotomaculaceae</taxon>
        <taxon>Pelotomaculum</taxon>
    </lineage>
</organism>
<dbReference type="Proteomes" id="UP000054705">
    <property type="component" value="Unassembled WGS sequence"/>
</dbReference>
<dbReference type="EMBL" id="LGGS01000180">
    <property type="protein sequence ID" value="KUK81057.1"/>
    <property type="molecule type" value="Genomic_DNA"/>
</dbReference>
<sequence length="126" mass="13384">MLTEEEIRAFLTGGNSGEAEIKKVQFPSLSPAEGMSGVKTGMSHLEDIQIEIGAELGQATMKVREVLGLAAGAVIKLDKATGDAVEVTLNRQGFARGEVIVINDNFGVRITSVNHAYNQKLSEGLV</sequence>
<dbReference type="GO" id="GO:0071973">
    <property type="term" value="P:bacterial-type flagellum-dependent cell motility"/>
    <property type="evidence" value="ECO:0007669"/>
    <property type="project" value="InterPro"/>
</dbReference>
<dbReference type="InterPro" id="IPR036429">
    <property type="entry name" value="SpoA-like_sf"/>
</dbReference>
<dbReference type="GO" id="GO:0005886">
    <property type="term" value="C:plasma membrane"/>
    <property type="evidence" value="ECO:0007669"/>
    <property type="project" value="UniProtKB-SubCell"/>
</dbReference>
<evidence type="ECO:0000256" key="1">
    <source>
        <dbReference type="ARBA" id="ARBA00004413"/>
    </source>
</evidence>
<proteinExistence type="inferred from homology"/>
<dbReference type="InterPro" id="IPR001172">
    <property type="entry name" value="FliN_T3SS_HrcQb"/>
</dbReference>
<dbReference type="GO" id="GO:0006935">
    <property type="term" value="P:chemotaxis"/>
    <property type="evidence" value="ECO:0007669"/>
    <property type="project" value="UniProtKB-KW"/>
</dbReference>
<keyword evidence="3" id="KW-1003">Cell membrane</keyword>
<dbReference type="PANTHER" id="PTHR43484">
    <property type="match status" value="1"/>
</dbReference>
<evidence type="ECO:0000256" key="4">
    <source>
        <dbReference type="ARBA" id="ARBA00022500"/>
    </source>
</evidence>
<keyword evidence="5" id="KW-0283">Flagellar rotation</keyword>
<evidence type="ECO:0000256" key="3">
    <source>
        <dbReference type="ARBA" id="ARBA00022475"/>
    </source>
</evidence>
<feature type="domain" description="Flagellar motor switch protein FliN-like C-terminal" evidence="7">
    <location>
        <begin position="44"/>
        <end position="113"/>
    </location>
</feature>
<evidence type="ECO:0000256" key="5">
    <source>
        <dbReference type="ARBA" id="ARBA00022779"/>
    </source>
</evidence>
<evidence type="ECO:0000256" key="6">
    <source>
        <dbReference type="ARBA" id="ARBA00023136"/>
    </source>
</evidence>
<comment type="similarity">
    <text evidence="2">Belongs to the FliN/MopA/SpaO family.</text>
</comment>
<reference evidence="9" key="1">
    <citation type="journal article" date="2015" name="MBio">
        <title>Genome-Resolved Metagenomic Analysis Reveals Roles for Candidate Phyla and Other Microbial Community Members in Biogeochemical Transformations in Oil Reservoirs.</title>
        <authorList>
            <person name="Hu P."/>
            <person name="Tom L."/>
            <person name="Singh A."/>
            <person name="Thomas B.C."/>
            <person name="Baker B.J."/>
            <person name="Piceno Y.M."/>
            <person name="Andersen G.L."/>
            <person name="Banfield J.F."/>
        </authorList>
    </citation>
    <scope>NUCLEOTIDE SEQUENCE [LARGE SCALE GENOMIC DNA]</scope>
</reference>
<accession>A0A124FYF9</accession>
<evidence type="ECO:0000313" key="9">
    <source>
        <dbReference type="Proteomes" id="UP000054705"/>
    </source>
</evidence>